<dbReference type="AlphaFoldDB" id="A0A1W1X782"/>
<evidence type="ECO:0000313" key="1">
    <source>
        <dbReference type="EMBL" id="SMC19361.1"/>
    </source>
</evidence>
<name>A0A1W1X782_9CLOT</name>
<gene>
    <name evidence="1" type="ORF">SAMN02745134_00810</name>
</gene>
<dbReference type="STRING" id="1121291.SAMN02745134_00810"/>
<dbReference type="RefSeq" id="WP_084113969.1">
    <property type="nucleotide sequence ID" value="NZ_FWXH01000002.1"/>
</dbReference>
<keyword evidence="2" id="KW-1185">Reference proteome</keyword>
<accession>A0A1W1X782</accession>
<evidence type="ECO:0000313" key="2">
    <source>
        <dbReference type="Proteomes" id="UP000192468"/>
    </source>
</evidence>
<protein>
    <submittedName>
        <fullName evidence="1">Uncharacterized protein</fullName>
    </submittedName>
</protein>
<organism evidence="1 2">
    <name type="scientific">Clostridium acidisoli DSM 12555</name>
    <dbReference type="NCBI Taxonomy" id="1121291"/>
    <lineage>
        <taxon>Bacteria</taxon>
        <taxon>Bacillati</taxon>
        <taxon>Bacillota</taxon>
        <taxon>Clostridia</taxon>
        <taxon>Eubacteriales</taxon>
        <taxon>Clostridiaceae</taxon>
        <taxon>Clostridium</taxon>
    </lineage>
</organism>
<dbReference type="Proteomes" id="UP000192468">
    <property type="component" value="Unassembled WGS sequence"/>
</dbReference>
<reference evidence="1 2" key="1">
    <citation type="submission" date="2017-04" db="EMBL/GenBank/DDBJ databases">
        <authorList>
            <person name="Afonso C.L."/>
            <person name="Miller P.J."/>
            <person name="Scott M.A."/>
            <person name="Spackman E."/>
            <person name="Goraichik I."/>
            <person name="Dimitrov K.M."/>
            <person name="Suarez D.L."/>
            <person name="Swayne D.E."/>
        </authorList>
    </citation>
    <scope>NUCLEOTIDE SEQUENCE [LARGE SCALE GENOMIC DNA]</scope>
    <source>
        <strain evidence="1 2">DSM 12555</strain>
    </source>
</reference>
<dbReference type="EMBL" id="FWXH01000002">
    <property type="protein sequence ID" value="SMC19361.1"/>
    <property type="molecule type" value="Genomic_DNA"/>
</dbReference>
<proteinExistence type="predicted"/>
<sequence length="123" mass="14653">MDIKAVINKLIERTKLSILKWNYLDSLPQLCNKVYNEFNISPMNKNSFFTKINDGYFILVNDEDNEELYLIVFPTIDSRDTEIINYIDNDLLYQDELLRLLNLVKKQYPNVDDVISNFMNDKF</sequence>